<gene>
    <name evidence="5" type="primary">ABSGL_12276.1 scaffold 12745</name>
</gene>
<proteinExistence type="predicted"/>
<feature type="transmembrane region" description="Helical" evidence="2">
    <location>
        <begin position="469"/>
        <end position="491"/>
    </location>
</feature>
<evidence type="ECO:0000256" key="2">
    <source>
        <dbReference type="SAM" id="Phobius"/>
    </source>
</evidence>
<feature type="domain" description="CSC1/OSCA1-like 7TM region" evidence="3">
    <location>
        <begin position="217"/>
        <end position="489"/>
    </location>
</feature>
<evidence type="ECO:0000313" key="6">
    <source>
        <dbReference type="Proteomes" id="UP000078561"/>
    </source>
</evidence>
<accession>A0A168RAD6</accession>
<feature type="transmembrane region" description="Helical" evidence="2">
    <location>
        <begin position="268"/>
        <end position="292"/>
    </location>
</feature>
<dbReference type="GO" id="GO:0005227">
    <property type="term" value="F:calcium-activated cation channel activity"/>
    <property type="evidence" value="ECO:0007669"/>
    <property type="project" value="InterPro"/>
</dbReference>
<feature type="compositionally biased region" description="Polar residues" evidence="1">
    <location>
        <begin position="67"/>
        <end position="80"/>
    </location>
</feature>
<feature type="transmembrane region" description="Helical" evidence="2">
    <location>
        <begin position="219"/>
        <end position="241"/>
    </location>
</feature>
<dbReference type="FunCoup" id="A0A168RAD6">
    <property type="interactions" value="120"/>
</dbReference>
<dbReference type="EMBL" id="LT554591">
    <property type="protein sequence ID" value="SAM06387.1"/>
    <property type="molecule type" value="Genomic_DNA"/>
</dbReference>
<organism evidence="5">
    <name type="scientific">Absidia glauca</name>
    <name type="common">Pin mould</name>
    <dbReference type="NCBI Taxonomy" id="4829"/>
    <lineage>
        <taxon>Eukaryota</taxon>
        <taxon>Fungi</taxon>
        <taxon>Fungi incertae sedis</taxon>
        <taxon>Mucoromycota</taxon>
        <taxon>Mucoromycotina</taxon>
        <taxon>Mucoromycetes</taxon>
        <taxon>Mucorales</taxon>
        <taxon>Cunninghamellaceae</taxon>
        <taxon>Absidia</taxon>
    </lineage>
</organism>
<feature type="region of interest" description="Disordered" evidence="1">
    <location>
        <begin position="60"/>
        <end position="96"/>
    </location>
</feature>
<dbReference type="OrthoDB" id="1689567at2759"/>
<keyword evidence="2" id="KW-0472">Membrane</keyword>
<reference evidence="5" key="1">
    <citation type="submission" date="2016-04" db="EMBL/GenBank/DDBJ databases">
        <authorList>
            <person name="Evans L.H."/>
            <person name="Alamgir A."/>
            <person name="Owens N."/>
            <person name="Weber N.D."/>
            <person name="Virtaneva K."/>
            <person name="Barbian K."/>
            <person name="Babar A."/>
            <person name="Rosenke K."/>
        </authorList>
    </citation>
    <scope>NUCLEOTIDE SEQUENCE [LARGE SCALE GENOMIC DNA]</scope>
    <source>
        <strain evidence="5">CBS 101.48</strain>
    </source>
</reference>
<keyword evidence="2" id="KW-1133">Transmembrane helix</keyword>
<dbReference type="InterPro" id="IPR027815">
    <property type="entry name" value="CSC1/OSCA1-like_cyt"/>
</dbReference>
<dbReference type="Pfam" id="PF14703">
    <property type="entry name" value="PHM7_cyt"/>
    <property type="match status" value="1"/>
</dbReference>
<dbReference type="InterPro" id="IPR003864">
    <property type="entry name" value="CSC1/OSCA1-like_7TM"/>
</dbReference>
<name>A0A168RAD6_ABSGL</name>
<dbReference type="STRING" id="4829.A0A168RAD6"/>
<evidence type="ECO:0008006" key="7">
    <source>
        <dbReference type="Google" id="ProtNLM"/>
    </source>
</evidence>
<dbReference type="PANTHER" id="PTHR13018:SF5">
    <property type="entry name" value="RE44586P"/>
    <property type="match status" value="1"/>
</dbReference>
<evidence type="ECO:0000313" key="5">
    <source>
        <dbReference type="EMBL" id="SAM06387.1"/>
    </source>
</evidence>
<feature type="transmembrane region" description="Helical" evidence="2">
    <location>
        <begin position="497"/>
        <end position="515"/>
    </location>
</feature>
<keyword evidence="2" id="KW-0812">Transmembrane</keyword>
<dbReference type="GO" id="GO:0005886">
    <property type="term" value="C:plasma membrane"/>
    <property type="evidence" value="ECO:0007669"/>
    <property type="project" value="TreeGrafter"/>
</dbReference>
<dbReference type="InParanoid" id="A0A168RAD6"/>
<dbReference type="OMA" id="CSCKKEN"/>
<feature type="region of interest" description="Disordered" evidence="1">
    <location>
        <begin position="541"/>
        <end position="571"/>
    </location>
</feature>
<feature type="transmembrane region" description="Helical" evidence="2">
    <location>
        <begin position="432"/>
        <end position="457"/>
    </location>
</feature>
<dbReference type="Pfam" id="PF02714">
    <property type="entry name" value="RSN1_7TM"/>
    <property type="match status" value="1"/>
</dbReference>
<feature type="transmembrane region" description="Helical" evidence="2">
    <location>
        <begin position="407"/>
        <end position="426"/>
    </location>
</feature>
<feature type="compositionally biased region" description="Low complexity" evidence="1">
    <location>
        <begin position="701"/>
        <end position="712"/>
    </location>
</feature>
<evidence type="ECO:0000259" key="4">
    <source>
        <dbReference type="Pfam" id="PF14703"/>
    </source>
</evidence>
<evidence type="ECO:0000256" key="1">
    <source>
        <dbReference type="SAM" id="MobiDB-lite"/>
    </source>
</evidence>
<dbReference type="InterPro" id="IPR045122">
    <property type="entry name" value="Csc1-like"/>
</dbReference>
<dbReference type="Proteomes" id="UP000078561">
    <property type="component" value="Unassembled WGS sequence"/>
</dbReference>
<evidence type="ECO:0000259" key="3">
    <source>
        <dbReference type="Pfam" id="PF02714"/>
    </source>
</evidence>
<feature type="transmembrane region" description="Helical" evidence="2">
    <location>
        <begin position="313"/>
        <end position="331"/>
    </location>
</feature>
<feature type="transmembrane region" description="Helical" evidence="2">
    <location>
        <begin position="364"/>
        <end position="386"/>
    </location>
</feature>
<feature type="compositionally biased region" description="Pro residues" evidence="1">
    <location>
        <begin position="547"/>
        <end position="570"/>
    </location>
</feature>
<protein>
    <recommendedName>
        <fullName evidence="7">CSC1/OSCA1-like 7TM region domain-containing protein</fullName>
    </recommendedName>
</protein>
<sequence length="712" mass="80973">MDFIKERAKYLRQLETAYTRFWGNPCNDPTYDPDSLLCEAEQDQCLNALNWSTTSSINNSSAFKPQVGTSSEHQHLQVNGNHHDNDDDPTQPLLPVHQRNNKKTSLLSKLGRKAKDPIRPLAKDGYLGMVGKHVDAIEYYTEKFNEMDTMVIKARKHGKFLPTSVGFVTFEDAMSASIASQVLIDATPFRLKAQMAPEPRDVLWENIAMHGRERWIRKVLMFGVLLLLVFFWVIPISYFSALTNENSLRYYFPWLMDLASRNKILQQIIQSFLPTLGVVIFMAILPMVLNALSVVEGFPTRSEAEESTFSKHFFFLLFNVLLVFTASSALFKTLRDILEDPSQIANILATKLPQVAPFFVNYTVIHGMMLLPIQLLQIGPVIMQTFHRTFVSKSPRDYAEVLAPRMYNYGWGYPMPVFLFVVLLVYSTTTPLILVFGTFYYCLAYLVVKYQLLYVYFHPYEVAGRMWPLVFSRIIVGLLLFETLAAGLFVLNKAYTLALLCTPLVLMTLLFNFGVDQAYQKSTQYLPLQLLSERFGPLTTTVTAPPTRQPSPEPIVPPPKRPQASSPPPALLRRRRTVLDEDDYEAQARKYTNFKEPPMTLLDGILNTGMKRYAHPAFLGVLPQLWLPIKADTHYKYQPLVDTDGNLQSTDTDPPVASPTPLISRSVIPHEIPSDEEDSMEDEASANGTYYHHPERRMSKSKSLLSRSYGAV</sequence>
<feature type="compositionally biased region" description="Acidic residues" evidence="1">
    <location>
        <begin position="674"/>
        <end position="684"/>
    </location>
</feature>
<feature type="domain" description="CSC1/OSCA1-like cytosolic" evidence="4">
    <location>
        <begin position="96"/>
        <end position="206"/>
    </location>
</feature>
<dbReference type="PANTHER" id="PTHR13018">
    <property type="entry name" value="PROBABLE MEMBRANE PROTEIN DUF221-RELATED"/>
    <property type="match status" value="1"/>
</dbReference>
<dbReference type="AlphaFoldDB" id="A0A168RAD6"/>
<keyword evidence="6" id="KW-1185">Reference proteome</keyword>
<feature type="region of interest" description="Disordered" evidence="1">
    <location>
        <begin position="645"/>
        <end position="712"/>
    </location>
</feature>